<dbReference type="AlphaFoldDB" id="A0A6N8DIH0"/>
<name>A0A6N8DIH0_RHOAC</name>
<proteinExistence type="predicted"/>
<dbReference type="Proteomes" id="UP000439113">
    <property type="component" value="Unassembled WGS sequence"/>
</dbReference>
<dbReference type="RefSeq" id="WP_155444220.1">
    <property type="nucleotide sequence ID" value="NZ_JAOQNR010000001.1"/>
</dbReference>
<dbReference type="InterPro" id="IPR018661">
    <property type="entry name" value="DUF2093"/>
</dbReference>
<accession>A0A6N8DIH0</accession>
<dbReference type="Pfam" id="PF09866">
    <property type="entry name" value="DUF2093"/>
    <property type="match status" value="1"/>
</dbReference>
<dbReference type="OrthoDB" id="9801906at2"/>
<evidence type="ECO:0000313" key="2">
    <source>
        <dbReference type="Proteomes" id="UP000439113"/>
    </source>
</evidence>
<evidence type="ECO:0000313" key="1">
    <source>
        <dbReference type="EMBL" id="MTV29556.1"/>
    </source>
</evidence>
<dbReference type="EMBL" id="WNKS01000001">
    <property type="protein sequence ID" value="MTV29556.1"/>
    <property type="molecule type" value="Genomic_DNA"/>
</dbReference>
<protein>
    <submittedName>
        <fullName evidence="1">DUF2093 domain-containing protein</fullName>
    </submittedName>
</protein>
<sequence>MNRLDRRPPPPGAAEVEYLDGEFRVKKPGAFVVCAATGAQIALDRLTYWNVDRQEAYASPEAKMLRLKQLGEVN</sequence>
<reference evidence="1 2" key="1">
    <citation type="submission" date="2019-11" db="EMBL/GenBank/DDBJ databases">
        <title>Whole-genome sequence of a Rhodoblastus acidophilus DSM 142.</title>
        <authorList>
            <person name="Kyndt J.A."/>
            <person name="Meyer T.E."/>
        </authorList>
    </citation>
    <scope>NUCLEOTIDE SEQUENCE [LARGE SCALE GENOMIC DNA]</scope>
    <source>
        <strain evidence="1 2">DSM 142</strain>
    </source>
</reference>
<gene>
    <name evidence="1" type="ORF">GJ654_00965</name>
</gene>
<organism evidence="1 2">
    <name type="scientific">Rhodoblastus acidophilus</name>
    <name type="common">Rhodopseudomonas acidophila</name>
    <dbReference type="NCBI Taxonomy" id="1074"/>
    <lineage>
        <taxon>Bacteria</taxon>
        <taxon>Pseudomonadati</taxon>
        <taxon>Pseudomonadota</taxon>
        <taxon>Alphaproteobacteria</taxon>
        <taxon>Hyphomicrobiales</taxon>
        <taxon>Rhodoblastaceae</taxon>
        <taxon>Rhodoblastus</taxon>
    </lineage>
</organism>
<comment type="caution">
    <text evidence="1">The sequence shown here is derived from an EMBL/GenBank/DDBJ whole genome shotgun (WGS) entry which is preliminary data.</text>
</comment>